<keyword evidence="1" id="KW-0472">Membrane</keyword>
<feature type="transmembrane region" description="Helical" evidence="1">
    <location>
        <begin position="88"/>
        <end position="105"/>
    </location>
</feature>
<feature type="transmembrane region" description="Helical" evidence="1">
    <location>
        <begin position="31"/>
        <end position="49"/>
    </location>
</feature>
<accession>A0A6N6MCN0</accession>
<comment type="caution">
    <text evidence="2">The sequence shown here is derived from an EMBL/GenBank/DDBJ whole genome shotgun (WGS) entry which is preliminary data.</text>
</comment>
<name>A0A6N6MCN0_9FLAO</name>
<keyword evidence="3" id="KW-1185">Reference proteome</keyword>
<gene>
    <name evidence="2" type="ORF">F3059_04135</name>
</gene>
<evidence type="ECO:0000313" key="3">
    <source>
        <dbReference type="Proteomes" id="UP000435357"/>
    </source>
</evidence>
<evidence type="ECO:0000313" key="2">
    <source>
        <dbReference type="EMBL" id="KAB1065148.1"/>
    </source>
</evidence>
<keyword evidence="1" id="KW-0812">Transmembrane</keyword>
<keyword evidence="1" id="KW-1133">Transmembrane helix</keyword>
<evidence type="ECO:0008006" key="4">
    <source>
        <dbReference type="Google" id="ProtNLM"/>
    </source>
</evidence>
<dbReference type="EMBL" id="WACR01000003">
    <property type="protein sequence ID" value="KAB1065148.1"/>
    <property type="molecule type" value="Genomic_DNA"/>
</dbReference>
<protein>
    <recommendedName>
        <fullName evidence="4">Magnesium citrate secondary transporter</fullName>
    </recommendedName>
</protein>
<evidence type="ECO:0000256" key="1">
    <source>
        <dbReference type="SAM" id="Phobius"/>
    </source>
</evidence>
<dbReference type="AlphaFoldDB" id="A0A6N6MCN0"/>
<feature type="transmembrane region" description="Helical" evidence="1">
    <location>
        <begin position="56"/>
        <end position="76"/>
    </location>
</feature>
<dbReference type="Proteomes" id="UP000435357">
    <property type="component" value="Unassembled WGS sequence"/>
</dbReference>
<reference evidence="2 3" key="1">
    <citation type="submission" date="2019-09" db="EMBL/GenBank/DDBJ databases">
        <title>Genomes of Cryomorphaceae.</title>
        <authorList>
            <person name="Bowman J.P."/>
        </authorList>
    </citation>
    <scope>NUCLEOTIDE SEQUENCE [LARGE SCALE GENOMIC DNA]</scope>
    <source>
        <strain evidence="2 3">KCTC 52047</strain>
    </source>
</reference>
<proteinExistence type="predicted"/>
<sequence>MLVPYSVFAMNQLGWFDGLNSSLINSYLNDLLALPIILHLALIPMKYIVFKDENHALGIFNIIITFLAVSLVFEWWLPNESDQYIADYFDVLCYAIGSIWFYFAIDKRQAKPSTNRTYRRLENI</sequence>
<organism evidence="2 3">
    <name type="scientific">Salibacter halophilus</name>
    <dbReference type="NCBI Taxonomy" id="1803916"/>
    <lineage>
        <taxon>Bacteria</taxon>
        <taxon>Pseudomonadati</taxon>
        <taxon>Bacteroidota</taxon>
        <taxon>Flavobacteriia</taxon>
        <taxon>Flavobacteriales</taxon>
        <taxon>Salibacteraceae</taxon>
        <taxon>Salibacter</taxon>
    </lineage>
</organism>